<proteinExistence type="predicted"/>
<dbReference type="SMART" id="SM00066">
    <property type="entry name" value="GAL4"/>
    <property type="match status" value="1"/>
</dbReference>
<feature type="region of interest" description="Disordered" evidence="6">
    <location>
        <begin position="131"/>
        <end position="156"/>
    </location>
</feature>
<dbReference type="InterPro" id="IPR036864">
    <property type="entry name" value="Zn2-C6_fun-type_DNA-bd_sf"/>
</dbReference>
<name>A0A9P7B3B6_RHOMI</name>
<feature type="compositionally biased region" description="Low complexity" evidence="6">
    <location>
        <begin position="90"/>
        <end position="103"/>
    </location>
</feature>
<dbReference type="SMART" id="SM00906">
    <property type="entry name" value="Fungal_trans"/>
    <property type="match status" value="1"/>
</dbReference>
<dbReference type="OrthoDB" id="5600212at2759"/>
<comment type="caution">
    <text evidence="8">The sequence shown here is derived from an EMBL/GenBank/DDBJ whole genome shotgun (WGS) entry which is preliminary data.</text>
</comment>
<dbReference type="Proteomes" id="UP000777482">
    <property type="component" value="Unassembled WGS sequence"/>
</dbReference>
<dbReference type="InterPro" id="IPR001138">
    <property type="entry name" value="Zn2Cys6_DnaBD"/>
</dbReference>
<dbReference type="CDD" id="cd12148">
    <property type="entry name" value="fungal_TF_MHR"/>
    <property type="match status" value="1"/>
</dbReference>
<feature type="domain" description="Zn(2)-C6 fungal-type" evidence="7">
    <location>
        <begin position="37"/>
        <end position="76"/>
    </location>
</feature>
<dbReference type="Pfam" id="PF00172">
    <property type="entry name" value="Zn_clus"/>
    <property type="match status" value="1"/>
</dbReference>
<dbReference type="AlphaFoldDB" id="A0A9P7B3B6"/>
<dbReference type="GO" id="GO:0003677">
    <property type="term" value="F:DNA binding"/>
    <property type="evidence" value="ECO:0007669"/>
    <property type="project" value="InterPro"/>
</dbReference>
<dbReference type="GO" id="GO:0006351">
    <property type="term" value="P:DNA-templated transcription"/>
    <property type="evidence" value="ECO:0007669"/>
    <property type="project" value="InterPro"/>
</dbReference>
<sequence length="928" mass="97910">MPPDRIATSFAEAQEYGLALSSTPLSKGAPSIARGQACQTCRRRKLRCDGIRPLCTSCKKSALAHGDNIDFLSCKYDEPEPKKSRRRQPANGNASTSAAAAGNDPAKVKELEAEIAELKAMMARAGLGPNANADAAASTSLSPTAPTSSSGRWPSPAGVAPWLPSAPSFATGMPAMTVVPDHLSSNWVPEPVQLSPPPSGSSHGASPASTSPSATTASNSLFDLFYPGWPRDLPSPDLTSRLIEIYFTRPHAAQGMINASRFRSAMLLSPTSAGFPHPALIHAVCAVAAMIISPDYFRSEEPYWQHVASSASEYHFNGAKAGLERAVCFGANLFQLAQANFLITYYAYNNARFVELWMHCGQATRMCTPLGLNHLRAACDADSLPKSVQGKGALLGRTDDPEELIEQALTFYGCLCADRFSAASTGWAVSLDDEDFSTPIPGLQGFPTSDIENSVLSPRNPQFFVAHPPHLVGPQQLYLKAVVLLGKVVQFSHRAPFTAKFAQSSLNDGAIDVRKTDAFKRLENTCTSFIASIPREYQMARRSAMGIRADVLTEVYICLVHSMAHSAFILLHEPHVASLNDDDESMVKSLASANEILQAIFLALNASTEISLYSPYINYCWAVAGRTFVRKMAMLQLACRPGGRELRSNVETILAVLDAHKTPLGKATGAQLQMHLDDPYRALPFVLQQQARAQAGVPTPSAASLREMSGCPAMLDVAGTFASAEESSSSSSPLNLIELNGGKEPVGILQPLRDLARTMDDAAPLLAERWSSSTGTGGATASTISSTRTFAASASSPSAVAAIPFSDVVQDSSIAMPGIIEEIAMPGIIEEIAMPSPSSAAGLASSSSMEEDASTSLFDFASLVGGRVGGGTSLPDPRAAAAAAAGVGGSGPTGNSASLDFDPTTLWNANNGLDAIEALLKIQQAALG</sequence>
<gene>
    <name evidence="8" type="ORF">C6P46_000506</name>
</gene>
<dbReference type="Pfam" id="PF04082">
    <property type="entry name" value="Fungal_trans"/>
    <property type="match status" value="1"/>
</dbReference>
<dbReference type="SUPFAM" id="SSF57701">
    <property type="entry name" value="Zn2/Cys6 DNA-binding domain"/>
    <property type="match status" value="1"/>
</dbReference>
<dbReference type="PANTHER" id="PTHR47338:SF29">
    <property type="entry name" value="ZN(2)-C6 FUNGAL-TYPE DOMAIN-CONTAINING PROTEIN"/>
    <property type="match status" value="1"/>
</dbReference>
<dbReference type="PROSITE" id="PS50048">
    <property type="entry name" value="ZN2_CY6_FUNGAL_2"/>
    <property type="match status" value="1"/>
</dbReference>
<keyword evidence="9" id="KW-1185">Reference proteome</keyword>
<dbReference type="InterPro" id="IPR007219">
    <property type="entry name" value="XnlR_reg_dom"/>
</dbReference>
<evidence type="ECO:0000313" key="9">
    <source>
        <dbReference type="Proteomes" id="UP000777482"/>
    </source>
</evidence>
<dbReference type="CDD" id="cd00067">
    <property type="entry name" value="GAL4"/>
    <property type="match status" value="1"/>
</dbReference>
<dbReference type="InterPro" id="IPR050815">
    <property type="entry name" value="TF_fung"/>
</dbReference>
<dbReference type="EMBL" id="PUHQ01000106">
    <property type="protein sequence ID" value="KAG0655992.1"/>
    <property type="molecule type" value="Genomic_DNA"/>
</dbReference>
<keyword evidence="4" id="KW-0804">Transcription</keyword>
<evidence type="ECO:0000256" key="2">
    <source>
        <dbReference type="ARBA" id="ARBA00022723"/>
    </source>
</evidence>
<organism evidence="8 9">
    <name type="scientific">Rhodotorula mucilaginosa</name>
    <name type="common">Yeast</name>
    <name type="synonym">Rhodotorula rubra</name>
    <dbReference type="NCBI Taxonomy" id="5537"/>
    <lineage>
        <taxon>Eukaryota</taxon>
        <taxon>Fungi</taxon>
        <taxon>Dikarya</taxon>
        <taxon>Basidiomycota</taxon>
        <taxon>Pucciniomycotina</taxon>
        <taxon>Microbotryomycetes</taxon>
        <taxon>Sporidiobolales</taxon>
        <taxon>Sporidiobolaceae</taxon>
        <taxon>Rhodotorula</taxon>
    </lineage>
</organism>
<comment type="subcellular location">
    <subcellularLocation>
        <location evidence="1">Nucleus</location>
    </subcellularLocation>
</comment>
<feature type="compositionally biased region" description="Low complexity" evidence="6">
    <location>
        <begin position="135"/>
        <end position="150"/>
    </location>
</feature>
<keyword evidence="2" id="KW-0479">Metal-binding</keyword>
<dbReference type="GO" id="GO:0000981">
    <property type="term" value="F:DNA-binding transcription factor activity, RNA polymerase II-specific"/>
    <property type="evidence" value="ECO:0007669"/>
    <property type="project" value="InterPro"/>
</dbReference>
<feature type="compositionally biased region" description="Low complexity" evidence="6">
    <location>
        <begin position="200"/>
        <end position="214"/>
    </location>
</feature>
<keyword evidence="3" id="KW-0805">Transcription regulation</keyword>
<dbReference type="Gene3D" id="4.10.240.10">
    <property type="entry name" value="Zn(2)-C6 fungal-type DNA-binding domain"/>
    <property type="match status" value="1"/>
</dbReference>
<evidence type="ECO:0000256" key="3">
    <source>
        <dbReference type="ARBA" id="ARBA00023015"/>
    </source>
</evidence>
<feature type="region of interest" description="Disordered" evidence="6">
    <location>
        <begin position="187"/>
        <end position="214"/>
    </location>
</feature>
<evidence type="ECO:0000313" key="8">
    <source>
        <dbReference type="EMBL" id="KAG0655992.1"/>
    </source>
</evidence>
<evidence type="ECO:0000259" key="7">
    <source>
        <dbReference type="PROSITE" id="PS50048"/>
    </source>
</evidence>
<evidence type="ECO:0000256" key="6">
    <source>
        <dbReference type="SAM" id="MobiDB-lite"/>
    </source>
</evidence>
<protein>
    <recommendedName>
        <fullName evidence="7">Zn(2)-C6 fungal-type domain-containing protein</fullName>
    </recommendedName>
</protein>
<dbReference type="GO" id="GO:0008270">
    <property type="term" value="F:zinc ion binding"/>
    <property type="evidence" value="ECO:0007669"/>
    <property type="project" value="InterPro"/>
</dbReference>
<reference evidence="8 9" key="1">
    <citation type="submission" date="2020-11" db="EMBL/GenBank/DDBJ databases">
        <title>Kefir isolates.</title>
        <authorList>
            <person name="Marcisauskas S."/>
            <person name="Kim Y."/>
            <person name="Blasche S."/>
        </authorList>
    </citation>
    <scope>NUCLEOTIDE SEQUENCE [LARGE SCALE GENOMIC DNA]</scope>
    <source>
        <strain evidence="8 9">KR</strain>
    </source>
</reference>
<evidence type="ECO:0000256" key="4">
    <source>
        <dbReference type="ARBA" id="ARBA00023163"/>
    </source>
</evidence>
<feature type="region of interest" description="Disordered" evidence="6">
    <location>
        <begin position="79"/>
        <end position="107"/>
    </location>
</feature>
<evidence type="ECO:0000256" key="1">
    <source>
        <dbReference type="ARBA" id="ARBA00004123"/>
    </source>
</evidence>
<dbReference type="PANTHER" id="PTHR47338">
    <property type="entry name" value="ZN(II)2CYS6 TRANSCRIPTION FACTOR (EUROFUNG)-RELATED"/>
    <property type="match status" value="1"/>
</dbReference>
<dbReference type="GO" id="GO:0005634">
    <property type="term" value="C:nucleus"/>
    <property type="evidence" value="ECO:0007669"/>
    <property type="project" value="UniProtKB-SubCell"/>
</dbReference>
<evidence type="ECO:0000256" key="5">
    <source>
        <dbReference type="ARBA" id="ARBA00023242"/>
    </source>
</evidence>
<keyword evidence="5" id="KW-0539">Nucleus</keyword>
<accession>A0A9P7B3B6</accession>